<keyword evidence="3" id="KW-1185">Reference proteome</keyword>
<dbReference type="RefSeq" id="WP_236864784.1">
    <property type="nucleotide sequence ID" value="NZ_AP025225.1"/>
</dbReference>
<evidence type="ECO:0000256" key="1">
    <source>
        <dbReference type="SAM" id="MobiDB-lite"/>
    </source>
</evidence>
<feature type="compositionally biased region" description="Basic and acidic residues" evidence="1">
    <location>
        <begin position="185"/>
        <end position="201"/>
    </location>
</feature>
<reference evidence="2" key="1">
    <citation type="submission" date="2021-10" db="EMBL/GenBank/DDBJ databases">
        <title>Genome Sequence of The Candidatus Hydrogeosomobacter endosymbioticus, an Intracellular Bacterial Symbiont of the Anaerobic Ciliate GW7.</title>
        <authorList>
            <person name="Shiohama Y."/>
            <person name="Shinzato N."/>
        </authorList>
    </citation>
    <scope>NUCLEOTIDE SEQUENCE [LARGE SCALE GENOMIC DNA]</scope>
    <source>
        <strain evidence="2">200920</strain>
    </source>
</reference>
<name>A0ABN6L3F2_9PROT</name>
<feature type="region of interest" description="Disordered" evidence="1">
    <location>
        <begin position="183"/>
        <end position="210"/>
    </location>
</feature>
<sequence length="224" mass="24438">MKYSILFVIIAGIVGVDMCSFASDDNSVSQEGKPKNCSSVHEAAAHTIVDFFSNKKFRHMKYNIKKDLYEPIDINIPKKYEEKIKGMISKDGKDAALKYLLSVCNINSSVNSDVVASAHKVLFTDEKGKKCSEKEARCMVVLGVPFDGARVANSSEKKGAGLGEGKTISAGVAAVVAASHLYSKGGDKPDIKKEKPEGHKESGKRKSASVKKPILKYSFFRKKK</sequence>
<evidence type="ECO:0000313" key="2">
    <source>
        <dbReference type="EMBL" id="BDB96423.1"/>
    </source>
</evidence>
<gene>
    <name evidence="2" type="ORF">HYD_5560</name>
</gene>
<organism evidence="2 3">
    <name type="scientific">Candidatus Hydrogenosomobacter endosymbioticus</name>
    <dbReference type="NCBI Taxonomy" id="2558174"/>
    <lineage>
        <taxon>Bacteria</taxon>
        <taxon>Pseudomonadati</taxon>
        <taxon>Pseudomonadota</taxon>
        <taxon>Alphaproteobacteria</taxon>
        <taxon>Holosporales</taxon>
        <taxon>Holosporaceae</taxon>
        <taxon>Candidatus Hydrogenosomobacter</taxon>
    </lineage>
</organism>
<proteinExistence type="predicted"/>
<accession>A0ABN6L3F2</accession>
<dbReference type="Proteomes" id="UP001320209">
    <property type="component" value="Chromosome"/>
</dbReference>
<evidence type="ECO:0000313" key="3">
    <source>
        <dbReference type="Proteomes" id="UP001320209"/>
    </source>
</evidence>
<dbReference type="EMBL" id="AP025225">
    <property type="protein sequence ID" value="BDB96423.1"/>
    <property type="molecule type" value="Genomic_DNA"/>
</dbReference>
<protein>
    <submittedName>
        <fullName evidence="2">Uncharacterized protein</fullName>
    </submittedName>
</protein>